<dbReference type="Proteomes" id="UP000681722">
    <property type="component" value="Unassembled WGS sequence"/>
</dbReference>
<proteinExistence type="predicted"/>
<dbReference type="EMBL" id="CAJOBA010001494">
    <property type="protein sequence ID" value="CAF3598860.1"/>
    <property type="molecule type" value="Genomic_DNA"/>
</dbReference>
<dbReference type="InterPro" id="IPR029063">
    <property type="entry name" value="SAM-dependent_MTases_sf"/>
</dbReference>
<feature type="domain" description="Methyltransferase" evidence="1">
    <location>
        <begin position="57"/>
        <end position="163"/>
    </location>
</feature>
<evidence type="ECO:0000313" key="6">
    <source>
        <dbReference type="Proteomes" id="UP000663829"/>
    </source>
</evidence>
<evidence type="ECO:0000313" key="2">
    <source>
        <dbReference type="EMBL" id="CAF0789751.1"/>
    </source>
</evidence>
<dbReference type="OrthoDB" id="540004at2759"/>
<dbReference type="EMBL" id="CAJNOK010001494">
    <property type="protein sequence ID" value="CAF0814885.1"/>
    <property type="molecule type" value="Genomic_DNA"/>
</dbReference>
<dbReference type="EMBL" id="CAJNOQ010000340">
    <property type="protein sequence ID" value="CAF0789751.1"/>
    <property type="molecule type" value="Genomic_DNA"/>
</dbReference>
<dbReference type="Proteomes" id="UP000682733">
    <property type="component" value="Unassembled WGS sequence"/>
</dbReference>
<protein>
    <recommendedName>
        <fullName evidence="1">Methyltransferase domain-containing protein</fullName>
    </recommendedName>
</protein>
<evidence type="ECO:0000313" key="4">
    <source>
        <dbReference type="EMBL" id="CAF3573905.1"/>
    </source>
</evidence>
<name>A0A813S4A6_9BILA</name>
<evidence type="ECO:0000313" key="5">
    <source>
        <dbReference type="EMBL" id="CAF3598860.1"/>
    </source>
</evidence>
<dbReference type="InterPro" id="IPR041698">
    <property type="entry name" value="Methyltransf_25"/>
</dbReference>
<accession>A0A813S4A6</accession>
<sequence length="294" mass="34570">MTEQPHYAYDDEDFSQFYDKMVENLPSHEYWLDTIDNLYINIVRKSLIHIKDSVGRVIELGTGTATTLLSLKNHLSIDNRTMDLIGVDNSKVMLQRAIEKIDKNDNINIRFHLIQASLTDFAEKLPFEHHSIDCILLTAGTFHHLITDQERIMCLNNIHQFLKFHTGLGMIYLIPECAIHIDDSLVKEDEEKINENDNNYQFISQKRTNWQDKINQDWYCEQIFQLKKGKDINRTLKWTIRTCTPKYLINLLMKNGFKPVYYCLNGIDLINSDQINLKDDDVFITPFIVVFQTY</sequence>
<evidence type="ECO:0000313" key="3">
    <source>
        <dbReference type="EMBL" id="CAF0814885.1"/>
    </source>
</evidence>
<dbReference type="AlphaFoldDB" id="A0A813S4A6"/>
<dbReference type="Pfam" id="PF13649">
    <property type="entry name" value="Methyltransf_25"/>
    <property type="match status" value="1"/>
</dbReference>
<dbReference type="SUPFAM" id="SSF53335">
    <property type="entry name" value="S-adenosyl-L-methionine-dependent methyltransferases"/>
    <property type="match status" value="1"/>
</dbReference>
<gene>
    <name evidence="2" type="ORF">GPM918_LOCUS2935</name>
    <name evidence="3" type="ORF">OVA965_LOCUS5340</name>
    <name evidence="4" type="ORF">SRO942_LOCUS2935</name>
    <name evidence="5" type="ORF">TMI583_LOCUS5338</name>
</gene>
<keyword evidence="6" id="KW-1185">Reference proteome</keyword>
<reference evidence="2" key="1">
    <citation type="submission" date="2021-02" db="EMBL/GenBank/DDBJ databases">
        <authorList>
            <person name="Nowell W R."/>
        </authorList>
    </citation>
    <scope>NUCLEOTIDE SEQUENCE</scope>
</reference>
<dbReference type="EMBL" id="CAJOBC010000340">
    <property type="protein sequence ID" value="CAF3573905.1"/>
    <property type="molecule type" value="Genomic_DNA"/>
</dbReference>
<comment type="caution">
    <text evidence="2">The sequence shown here is derived from an EMBL/GenBank/DDBJ whole genome shotgun (WGS) entry which is preliminary data.</text>
</comment>
<dbReference type="Proteomes" id="UP000677228">
    <property type="component" value="Unassembled WGS sequence"/>
</dbReference>
<evidence type="ECO:0000259" key="1">
    <source>
        <dbReference type="Pfam" id="PF13649"/>
    </source>
</evidence>
<dbReference type="Proteomes" id="UP000663829">
    <property type="component" value="Unassembled WGS sequence"/>
</dbReference>
<dbReference type="Gene3D" id="3.40.50.150">
    <property type="entry name" value="Vaccinia Virus protein VP39"/>
    <property type="match status" value="1"/>
</dbReference>
<dbReference type="CDD" id="cd02440">
    <property type="entry name" value="AdoMet_MTases"/>
    <property type="match status" value="1"/>
</dbReference>
<organism evidence="2 6">
    <name type="scientific">Didymodactylos carnosus</name>
    <dbReference type="NCBI Taxonomy" id="1234261"/>
    <lineage>
        <taxon>Eukaryota</taxon>
        <taxon>Metazoa</taxon>
        <taxon>Spiralia</taxon>
        <taxon>Gnathifera</taxon>
        <taxon>Rotifera</taxon>
        <taxon>Eurotatoria</taxon>
        <taxon>Bdelloidea</taxon>
        <taxon>Philodinida</taxon>
        <taxon>Philodinidae</taxon>
        <taxon>Didymodactylos</taxon>
    </lineage>
</organism>